<gene>
    <name evidence="2" type="ORF">E3T61_07310</name>
</gene>
<evidence type="ECO:0000313" key="3">
    <source>
        <dbReference type="Proteomes" id="UP000298468"/>
    </source>
</evidence>
<dbReference type="OrthoDB" id="3430853at2"/>
<evidence type="ECO:0000256" key="1">
    <source>
        <dbReference type="SAM" id="Phobius"/>
    </source>
</evidence>
<accession>A0A4R9BW77</accession>
<dbReference type="RefSeq" id="WP_134640218.1">
    <property type="nucleotide sequence ID" value="NZ_SOHM01000012.1"/>
</dbReference>
<proteinExistence type="predicted"/>
<dbReference type="Pfam" id="PF20128">
    <property type="entry name" value="DUF6518"/>
    <property type="match status" value="1"/>
</dbReference>
<evidence type="ECO:0000313" key="2">
    <source>
        <dbReference type="EMBL" id="TFD92106.1"/>
    </source>
</evidence>
<name>A0A4R9BW77_9MICO</name>
<feature type="transmembrane region" description="Helical" evidence="1">
    <location>
        <begin position="110"/>
        <end position="128"/>
    </location>
</feature>
<keyword evidence="1" id="KW-0812">Transmembrane</keyword>
<keyword evidence="1" id="KW-0472">Membrane</keyword>
<dbReference type="InterPro" id="IPR045393">
    <property type="entry name" value="DUF6518"/>
</dbReference>
<keyword evidence="1" id="KW-1133">Transmembrane helix</keyword>
<dbReference type="Proteomes" id="UP000298468">
    <property type="component" value="Unassembled WGS sequence"/>
</dbReference>
<feature type="transmembrane region" description="Helical" evidence="1">
    <location>
        <begin position="76"/>
        <end position="98"/>
    </location>
</feature>
<feature type="transmembrane region" description="Helical" evidence="1">
    <location>
        <begin position="20"/>
        <end position="40"/>
    </location>
</feature>
<feature type="transmembrane region" description="Helical" evidence="1">
    <location>
        <begin position="52"/>
        <end position="69"/>
    </location>
</feature>
<dbReference type="EMBL" id="SOHM01000012">
    <property type="protein sequence ID" value="TFD92106.1"/>
    <property type="molecule type" value="Genomic_DNA"/>
</dbReference>
<feature type="transmembrane region" description="Helical" evidence="1">
    <location>
        <begin position="193"/>
        <end position="214"/>
    </location>
</feature>
<comment type="caution">
    <text evidence="2">The sequence shown here is derived from an EMBL/GenBank/DDBJ whole genome shotgun (WGS) entry which is preliminary data.</text>
</comment>
<feature type="transmembrane region" description="Helical" evidence="1">
    <location>
        <begin position="166"/>
        <end position="184"/>
    </location>
</feature>
<feature type="transmembrane region" description="Helical" evidence="1">
    <location>
        <begin position="135"/>
        <end position="154"/>
    </location>
</feature>
<reference evidence="2 3" key="1">
    <citation type="submission" date="2019-03" db="EMBL/GenBank/DDBJ databases">
        <title>Genomics of glacier-inhabiting Cryobacterium strains.</title>
        <authorList>
            <person name="Liu Q."/>
            <person name="Xin Y.-H."/>
        </authorList>
    </citation>
    <scope>NUCLEOTIDE SEQUENCE [LARGE SCALE GENOMIC DNA]</scope>
    <source>
        <strain evidence="2 3">Sr59</strain>
    </source>
</reference>
<sequence>MSRSADLEKPRWYSETWKSAFLATAVVLLGALLVGGLTSFGQQYLPDWLRSLSNSAGGWTMFSFLLVWLGRARPLLGAFLGIVAFQALNEAYGAVSLLRGYFYAEPFSSNWTYIGLAAGPILGVSAALTRYGPPLWRALGVTPLAAVLLGEGIYGLQFVADTTSPIYWSLEIVLSLLFVTLAIFRGRLRLRSVALALGVWLVGASTFWFFYAVVLQ</sequence>
<protein>
    <submittedName>
        <fullName evidence="2">Uncharacterized protein</fullName>
    </submittedName>
</protein>
<dbReference type="AlphaFoldDB" id="A0A4R9BW77"/>
<keyword evidence="3" id="KW-1185">Reference proteome</keyword>
<organism evidence="2 3">
    <name type="scientific">Cryobacterium lactosi</name>
    <dbReference type="NCBI Taxonomy" id="1259202"/>
    <lineage>
        <taxon>Bacteria</taxon>
        <taxon>Bacillati</taxon>
        <taxon>Actinomycetota</taxon>
        <taxon>Actinomycetes</taxon>
        <taxon>Micrococcales</taxon>
        <taxon>Microbacteriaceae</taxon>
        <taxon>Cryobacterium</taxon>
    </lineage>
</organism>